<accession>A0A0W0TZG3</accession>
<keyword evidence="3" id="KW-1185">Reference proteome</keyword>
<feature type="compositionally biased region" description="Basic and acidic residues" evidence="1">
    <location>
        <begin position="1"/>
        <end position="11"/>
    </location>
</feature>
<dbReference type="AlphaFoldDB" id="A0A0W0TZG3"/>
<sequence length="159" mass="17476">MSHPCRPREGTRVVSRQKPVHPPACRPAKAGGPIPDLAPCRCRDGFRLRRNDKGCITPKARAPPGLSSPRRRGPIPDLTLCRCRDGFLSACAEMTRVVSRQKPAHPPACPPREGGDPFLIWHRAGVGMDSRRHVNDKGCVTLQAVLTPAPVNLCRPYRL</sequence>
<name>A0A0W0TZG3_9GAMM</name>
<proteinExistence type="predicted"/>
<dbReference type="EMBL" id="LNYC01000032">
    <property type="protein sequence ID" value="KTD00715.1"/>
    <property type="molecule type" value="Genomic_DNA"/>
</dbReference>
<comment type="caution">
    <text evidence="2">The sequence shown here is derived from an EMBL/GenBank/DDBJ whole genome shotgun (WGS) entry which is preliminary data.</text>
</comment>
<reference evidence="2 3" key="1">
    <citation type="submission" date="2015-11" db="EMBL/GenBank/DDBJ databases">
        <title>Genomic analysis of 38 Legionella species identifies large and diverse effector repertoires.</title>
        <authorList>
            <person name="Burstein D."/>
            <person name="Amaro F."/>
            <person name="Zusman T."/>
            <person name="Lifshitz Z."/>
            <person name="Cohen O."/>
            <person name="Gilbert J.A."/>
            <person name="Pupko T."/>
            <person name="Shuman H.A."/>
            <person name="Segal G."/>
        </authorList>
    </citation>
    <scope>NUCLEOTIDE SEQUENCE [LARGE SCALE GENOMIC DNA]</scope>
    <source>
        <strain evidence="2 3">ATCC 49504</strain>
    </source>
</reference>
<feature type="region of interest" description="Disordered" evidence="1">
    <location>
        <begin position="1"/>
        <end position="34"/>
    </location>
</feature>
<dbReference type="Proteomes" id="UP000054785">
    <property type="component" value="Unassembled WGS sequence"/>
</dbReference>
<evidence type="ECO:0000256" key="1">
    <source>
        <dbReference type="SAM" id="MobiDB-lite"/>
    </source>
</evidence>
<evidence type="ECO:0000313" key="3">
    <source>
        <dbReference type="Proteomes" id="UP000054785"/>
    </source>
</evidence>
<feature type="region of interest" description="Disordered" evidence="1">
    <location>
        <begin position="53"/>
        <end position="73"/>
    </location>
</feature>
<gene>
    <name evidence="2" type="ORF">Lgee_0979</name>
</gene>
<organism evidence="2 3">
    <name type="scientific">Legionella geestiana</name>
    <dbReference type="NCBI Taxonomy" id="45065"/>
    <lineage>
        <taxon>Bacteria</taxon>
        <taxon>Pseudomonadati</taxon>
        <taxon>Pseudomonadota</taxon>
        <taxon>Gammaproteobacteria</taxon>
        <taxon>Legionellales</taxon>
        <taxon>Legionellaceae</taxon>
        <taxon>Legionella</taxon>
    </lineage>
</organism>
<evidence type="ECO:0000313" key="2">
    <source>
        <dbReference type="EMBL" id="KTD00715.1"/>
    </source>
</evidence>
<protein>
    <submittedName>
        <fullName evidence="2">Uncharacterized protein</fullName>
    </submittedName>
</protein>